<gene>
    <name evidence="8" type="ORF">F8O03_12050</name>
</gene>
<dbReference type="SUPFAM" id="SSF55681">
    <property type="entry name" value="Class II aaRS and biotin synthetases"/>
    <property type="match status" value="1"/>
</dbReference>
<evidence type="ECO:0000256" key="4">
    <source>
        <dbReference type="ARBA" id="ARBA00023267"/>
    </source>
</evidence>
<dbReference type="Gene3D" id="3.30.930.10">
    <property type="entry name" value="Bira Bifunctional Protein, Domain 2"/>
    <property type="match status" value="1"/>
</dbReference>
<dbReference type="GO" id="GO:0005737">
    <property type="term" value="C:cytoplasm"/>
    <property type="evidence" value="ECO:0007669"/>
    <property type="project" value="TreeGrafter"/>
</dbReference>
<dbReference type="InterPro" id="IPR003142">
    <property type="entry name" value="BPL_C"/>
</dbReference>
<evidence type="ECO:0000256" key="6">
    <source>
        <dbReference type="SAM" id="MobiDB-lite"/>
    </source>
</evidence>
<dbReference type="InterPro" id="IPR004143">
    <property type="entry name" value="BPL_LPL_catalytic"/>
</dbReference>
<dbReference type="Pfam" id="PF02237">
    <property type="entry name" value="BPL_C"/>
    <property type="match status" value="1"/>
</dbReference>
<name>A0A7J5AZJ2_9MICO</name>
<keyword evidence="2" id="KW-0547">Nucleotide-binding</keyword>
<feature type="compositionally biased region" description="Basic residues" evidence="6">
    <location>
        <begin position="10"/>
        <end position="19"/>
    </location>
</feature>
<dbReference type="PROSITE" id="PS51733">
    <property type="entry name" value="BPL_LPL_CATALYTIC"/>
    <property type="match status" value="1"/>
</dbReference>
<dbReference type="AlphaFoldDB" id="A0A7J5AZJ2"/>
<dbReference type="Gene3D" id="2.30.30.100">
    <property type="match status" value="1"/>
</dbReference>
<dbReference type="EMBL" id="WBJX01000004">
    <property type="protein sequence ID" value="KAB1637033.1"/>
    <property type="molecule type" value="Genomic_DNA"/>
</dbReference>
<keyword evidence="3" id="KW-0067">ATP-binding</keyword>
<evidence type="ECO:0000313" key="9">
    <source>
        <dbReference type="Proteomes" id="UP000490386"/>
    </source>
</evidence>
<keyword evidence="9" id="KW-1185">Reference proteome</keyword>
<dbReference type="Pfam" id="PF03099">
    <property type="entry name" value="BPL_LplA_LipB"/>
    <property type="match status" value="1"/>
</dbReference>
<dbReference type="PANTHER" id="PTHR12835">
    <property type="entry name" value="BIOTIN PROTEIN LIGASE"/>
    <property type="match status" value="1"/>
</dbReference>
<dbReference type="InterPro" id="IPR008988">
    <property type="entry name" value="Transcriptional_repressor_C"/>
</dbReference>
<sequence>MHAAAERPRHPVRRERARRQAGGCSGIAAQHLGDVGARRRRPRSGARVHPRSRAQHRARALHRGGRVRARDRRPLAEATLEGARHHRARHALRRRPRLRRDDVRVPLLHRLGDRGCPVTAPAITQFLLGGRAAGTELRLISVPEATSTNDVLADIWERTGGEASQNPALSTLVTYAQTAGVGRHGREWISPRGKCLAASTLVRLTDDETAPRILGWLPLIAGLALRSAILELSPPAPGFRPDEQAARVEIKWPNDVQIDGGKVAGILGRVLGTRDGELSCVVGTGVNITLQADELPTPHATSLGLSGMLPAHPAELLPAYLAEFVARLDALRAARGDAVASGAHGELSDACSTLRARVAATLPSGEVLHGFATELTPDGHLVIRGDDGETRAVAAGDVERVRPENGA</sequence>
<dbReference type="GO" id="GO:0004077">
    <property type="term" value="F:biotin--[biotin carboxyl-carrier protein] ligase activity"/>
    <property type="evidence" value="ECO:0007669"/>
    <property type="project" value="UniProtKB-EC"/>
</dbReference>
<reference evidence="8 9" key="1">
    <citation type="submission" date="2019-09" db="EMBL/GenBank/DDBJ databases">
        <title>Phylogeny of genus Pseudoclavibacter and closely related genus.</title>
        <authorList>
            <person name="Li Y."/>
        </authorList>
    </citation>
    <scope>NUCLEOTIDE SEQUENCE [LARGE SCALE GENOMIC DNA]</scope>
    <source>
        <strain evidence="8 9">THG-MD12</strain>
    </source>
</reference>
<dbReference type="CDD" id="cd16442">
    <property type="entry name" value="BPL"/>
    <property type="match status" value="1"/>
</dbReference>
<evidence type="ECO:0000259" key="7">
    <source>
        <dbReference type="PROSITE" id="PS51733"/>
    </source>
</evidence>
<proteinExistence type="predicted"/>
<dbReference type="OrthoDB" id="9807064at2"/>
<dbReference type="InterPro" id="IPR004408">
    <property type="entry name" value="Biotin_CoA_COase_ligase"/>
</dbReference>
<dbReference type="PANTHER" id="PTHR12835:SF5">
    <property type="entry name" value="BIOTIN--PROTEIN LIGASE"/>
    <property type="match status" value="1"/>
</dbReference>
<evidence type="ECO:0000256" key="1">
    <source>
        <dbReference type="ARBA" id="ARBA00022598"/>
    </source>
</evidence>
<accession>A0A7J5AZJ2</accession>
<evidence type="ECO:0000313" key="8">
    <source>
        <dbReference type="EMBL" id="KAB1637033.1"/>
    </source>
</evidence>
<keyword evidence="4" id="KW-0092">Biotin</keyword>
<protein>
    <recommendedName>
        <fullName evidence="5">biotin--[biotin carboxyl-carrier protein] ligase</fullName>
        <ecNumber evidence="5">6.3.4.15</ecNumber>
    </recommendedName>
</protein>
<keyword evidence="1 8" id="KW-0436">Ligase</keyword>
<feature type="domain" description="BPL/LPL catalytic" evidence="7">
    <location>
        <begin position="131"/>
        <end position="332"/>
    </location>
</feature>
<organism evidence="8 9">
    <name type="scientific">Pseudoclavibacter terrae</name>
    <dbReference type="NCBI Taxonomy" id="1530195"/>
    <lineage>
        <taxon>Bacteria</taxon>
        <taxon>Bacillati</taxon>
        <taxon>Actinomycetota</taxon>
        <taxon>Actinomycetes</taxon>
        <taxon>Micrococcales</taxon>
        <taxon>Microbacteriaceae</taxon>
        <taxon>Pseudoclavibacter</taxon>
    </lineage>
</organism>
<evidence type="ECO:0000256" key="5">
    <source>
        <dbReference type="ARBA" id="ARBA00024227"/>
    </source>
</evidence>
<evidence type="ECO:0000256" key="3">
    <source>
        <dbReference type="ARBA" id="ARBA00022840"/>
    </source>
</evidence>
<feature type="region of interest" description="Disordered" evidence="6">
    <location>
        <begin position="1"/>
        <end position="72"/>
    </location>
</feature>
<dbReference type="GO" id="GO:0005524">
    <property type="term" value="F:ATP binding"/>
    <property type="evidence" value="ECO:0007669"/>
    <property type="project" value="UniProtKB-KW"/>
</dbReference>
<dbReference type="Proteomes" id="UP000490386">
    <property type="component" value="Unassembled WGS sequence"/>
</dbReference>
<evidence type="ECO:0000256" key="2">
    <source>
        <dbReference type="ARBA" id="ARBA00022741"/>
    </source>
</evidence>
<dbReference type="InterPro" id="IPR045864">
    <property type="entry name" value="aa-tRNA-synth_II/BPL/LPL"/>
</dbReference>
<dbReference type="EC" id="6.3.4.15" evidence="5"/>
<feature type="compositionally biased region" description="Basic residues" evidence="6">
    <location>
        <begin position="38"/>
        <end position="71"/>
    </location>
</feature>
<dbReference type="SUPFAM" id="SSF50037">
    <property type="entry name" value="C-terminal domain of transcriptional repressors"/>
    <property type="match status" value="1"/>
</dbReference>
<comment type="caution">
    <text evidence="8">The sequence shown here is derived from an EMBL/GenBank/DDBJ whole genome shotgun (WGS) entry which is preliminary data.</text>
</comment>